<evidence type="ECO:0008006" key="3">
    <source>
        <dbReference type="Google" id="ProtNLM"/>
    </source>
</evidence>
<dbReference type="Proteomes" id="UP001596388">
    <property type="component" value="Unassembled WGS sequence"/>
</dbReference>
<dbReference type="AlphaFoldDB" id="A0ABD5X2W7"/>
<dbReference type="GeneID" id="79271167"/>
<evidence type="ECO:0000313" key="2">
    <source>
        <dbReference type="Proteomes" id="UP001596388"/>
    </source>
</evidence>
<comment type="caution">
    <text evidence="1">The sequence shown here is derived from an EMBL/GenBank/DDBJ whole genome shotgun (WGS) entry which is preliminary data.</text>
</comment>
<dbReference type="RefSeq" id="WP_276237589.1">
    <property type="nucleotide sequence ID" value="NZ_CP119989.1"/>
</dbReference>
<protein>
    <recommendedName>
        <fullName evidence="3">Tat (Twin-arginine translocation) pathway signal sequence</fullName>
    </recommendedName>
</protein>
<evidence type="ECO:0000313" key="1">
    <source>
        <dbReference type="EMBL" id="MFC7097917.1"/>
    </source>
</evidence>
<name>A0ABD5X2W7_9EURY</name>
<sequence>MPLDRRSFLATTATLAVTATGGCVGCAPSPTASLRMVSEDDAGIAEQALWTFGDGDVSDPGPENRDALAREVVDTGSATVEDRHEPLPTDRPVVVAGEGVYRFGADVTDSREMRAFGVTMNPIRVEDGDETPDPADRIGYEELPAVDREALADRGYDDHRPPGVLTSLHYRPEAVEESVLVPDPEYAAVVWPDGPATIEVDDRGSYTVYTYEVTADRVSSTADFGADVRERFGWTLDGLTDAERDIVETAVGQTPTGDVPHERAGEGYHVAHDEEPSDALRSLVDRFRAHDPVRFEWESPPETWRVSGDYVVTYEGTVYWTRLSVDESAFTETPTEG</sequence>
<reference evidence="1 2" key="1">
    <citation type="journal article" date="2019" name="Int. J. Syst. Evol. Microbiol.">
        <title>The Global Catalogue of Microorganisms (GCM) 10K type strain sequencing project: providing services to taxonomists for standard genome sequencing and annotation.</title>
        <authorList>
            <consortium name="The Broad Institute Genomics Platform"/>
            <consortium name="The Broad Institute Genome Sequencing Center for Infectious Disease"/>
            <person name="Wu L."/>
            <person name="Ma J."/>
        </authorList>
    </citation>
    <scope>NUCLEOTIDE SEQUENCE [LARGE SCALE GENOMIC DNA]</scope>
    <source>
        <strain evidence="1 2">DT55</strain>
    </source>
</reference>
<dbReference type="PROSITE" id="PS51318">
    <property type="entry name" value="TAT"/>
    <property type="match status" value="1"/>
</dbReference>
<gene>
    <name evidence="1" type="ORF">ACFQKD_11435</name>
</gene>
<organism evidence="1 2">
    <name type="scientific">Halobaculum marinum</name>
    <dbReference type="NCBI Taxonomy" id="3031996"/>
    <lineage>
        <taxon>Archaea</taxon>
        <taxon>Methanobacteriati</taxon>
        <taxon>Methanobacteriota</taxon>
        <taxon>Stenosarchaea group</taxon>
        <taxon>Halobacteria</taxon>
        <taxon>Halobacteriales</taxon>
        <taxon>Haloferacaceae</taxon>
        <taxon>Halobaculum</taxon>
    </lineage>
</organism>
<keyword evidence="2" id="KW-1185">Reference proteome</keyword>
<dbReference type="InterPro" id="IPR006311">
    <property type="entry name" value="TAT_signal"/>
</dbReference>
<proteinExistence type="predicted"/>
<accession>A0ABD5X2W7</accession>
<dbReference type="PROSITE" id="PS51257">
    <property type="entry name" value="PROKAR_LIPOPROTEIN"/>
    <property type="match status" value="1"/>
</dbReference>
<dbReference type="EMBL" id="JBHTAG010000003">
    <property type="protein sequence ID" value="MFC7097917.1"/>
    <property type="molecule type" value="Genomic_DNA"/>
</dbReference>